<evidence type="ECO:0000256" key="6">
    <source>
        <dbReference type="ARBA" id="ARBA00023136"/>
    </source>
</evidence>
<evidence type="ECO:0000256" key="5">
    <source>
        <dbReference type="ARBA" id="ARBA00022989"/>
    </source>
</evidence>
<dbReference type="SUPFAM" id="SSF52540">
    <property type="entry name" value="P-loop containing nucleoside triphosphate hydrolases"/>
    <property type="match status" value="1"/>
</dbReference>
<feature type="compositionally biased region" description="Polar residues" evidence="7">
    <location>
        <begin position="17"/>
        <end position="32"/>
    </location>
</feature>
<dbReference type="PROSITE" id="PS00217">
    <property type="entry name" value="SUGAR_TRANSPORT_2"/>
    <property type="match status" value="1"/>
</dbReference>
<dbReference type="InterPro" id="IPR036412">
    <property type="entry name" value="HAD-like_sf"/>
</dbReference>
<dbReference type="InterPro" id="IPR013954">
    <property type="entry name" value="PNK3P"/>
</dbReference>
<dbReference type="NCBIfam" id="TIGR01662">
    <property type="entry name" value="HAD-SF-IIIA"/>
    <property type="match status" value="1"/>
</dbReference>
<dbReference type="GO" id="GO:0006281">
    <property type="term" value="P:DNA repair"/>
    <property type="evidence" value="ECO:0007669"/>
    <property type="project" value="TreeGrafter"/>
</dbReference>
<protein>
    <submittedName>
        <fullName evidence="10">MFS quinate transporter</fullName>
    </submittedName>
</protein>
<feature type="domain" description="Major facilitator superfamily (MFS) profile" evidence="9">
    <location>
        <begin position="504"/>
        <end position="974"/>
    </location>
</feature>
<dbReference type="InterPro" id="IPR020846">
    <property type="entry name" value="MFS_dom"/>
</dbReference>
<dbReference type="FunFam" id="3.40.50.300:FF:000737">
    <property type="entry name" value="Bifunctional polynucleotide phosphatase/kinase"/>
    <property type="match status" value="1"/>
</dbReference>
<dbReference type="FunFam" id="3.40.50.1000:FF:000078">
    <property type="entry name" value="Bifunctional polynucleotide phosphatase/kinase"/>
    <property type="match status" value="1"/>
</dbReference>
<sequence>MAPSSPKGKRRAGGASRSPQASKRTVQSSTTQSAVASFFTPVSQKPRGRVIWSQRALDAGGPPTLLVGRYDTDEAELTSRCKLAVFDLDSTLIVPSSGKKYPSGASDWKWWHPSVPTKLRQLHHEQGYRIVILSNQAGLALKPPPSSSKAPKAATLKRTADFKHKCAAVLANLDLPTTVYAATERDAFRKPRTAMWTQARRDYDVAECDVDMQRSFFVGDAGGRIASPDGGFAKDFSCSDRNFAHNVGIDFKTPEEFFLGLPPRDFRRELDLVRYPFAESHGEQQQQQQPPVFRRTNKRDVVLFCGPPGAGKSTFYRKYLEPLGYERVNQDTLKSRDKCVRTAGDLLREGSSVAVDNTNADAETRAIWVQLAKEAGVPIRCVWFKTPLAVCEHNDAVRAFNPSLNPEARTSLPKLAFTGFSSRFKEPKVGEGFEDVSEVEFEFRGTRSDGPASSSSSSSSSKQQQQQAAAAAMAPGGVKKPVNIFRLKDLGEPPGVFNWRLWFAVSSFGLLGAARGIDEGLISGAFNSPGFQDGIRYKTYSAVEQANIKANVSAMVQIGSVGGALLAFLVCDRIGRIMATRFLCVLWVLGIAIFIGGGVRGSLGAIYAGRFIAGLGVGQTPVVGPVYISEVAPASIRGLCVTFFSGAVYIGIVLAYFTNYGCAVNLDAHGHNRWAVPSSLHIIMAGIIFLLSFLQLESPRFLVKQRRPHQAADVLAHLRRQPVDGAYVRDQIAAIQEALDRELEATQGVGWFGQVREMFLDRANLYRLYLTTMVQLLSQWSGAGSITLYAPDLFKILGIVGSEEGLLVTAVFGIVKLVAALVCALFLVDVIGRKRSLLLGIALQAVSVLYVASFLTAVPRLGVDDSFVLPAADRAASRGAIAMIYISGCGWALGWNSMQYLLTAELFPLRIRALATSWAMTLHFANQYGNSRAVPVMLLPVSKGGISPSGTFWCFAAVTLLGALWVWFSVPETGGRSLESMGRLFELPWYKIGLHGNRYADEQDMAHDDEKGNAADRESVIVKEGKETSRDDKEKTETLDF</sequence>
<dbReference type="Pfam" id="PF08645">
    <property type="entry name" value="PNK3P"/>
    <property type="match status" value="1"/>
</dbReference>
<evidence type="ECO:0000256" key="2">
    <source>
        <dbReference type="ARBA" id="ARBA00010992"/>
    </source>
</evidence>
<dbReference type="InterPro" id="IPR006549">
    <property type="entry name" value="HAD-SF_hydro_IIIA"/>
</dbReference>
<feature type="transmembrane region" description="Helical" evidence="8">
    <location>
        <begin position="945"/>
        <end position="968"/>
    </location>
</feature>
<dbReference type="PROSITE" id="PS00216">
    <property type="entry name" value="SUGAR_TRANSPORT_1"/>
    <property type="match status" value="1"/>
</dbReference>
<dbReference type="FunFam" id="1.20.1250.20:FF:000313">
    <property type="entry name" value="MFS quinate transporter"/>
    <property type="match status" value="1"/>
</dbReference>
<keyword evidence="6 8" id="KW-0472">Membrane</keyword>
<dbReference type="NCBIfam" id="TIGR01664">
    <property type="entry name" value="DNA-3'-Pase"/>
    <property type="match status" value="1"/>
</dbReference>
<dbReference type="Pfam" id="PF13671">
    <property type="entry name" value="AAA_33"/>
    <property type="match status" value="2"/>
</dbReference>
<dbReference type="GO" id="GO:0016020">
    <property type="term" value="C:membrane"/>
    <property type="evidence" value="ECO:0007669"/>
    <property type="project" value="UniProtKB-SubCell"/>
</dbReference>
<evidence type="ECO:0000313" key="11">
    <source>
        <dbReference type="Proteomes" id="UP000562929"/>
    </source>
</evidence>
<dbReference type="InterPro" id="IPR006551">
    <property type="entry name" value="Polynucleotide_phosphatase"/>
</dbReference>
<dbReference type="Gene3D" id="3.40.50.300">
    <property type="entry name" value="P-loop containing nucleotide triphosphate hydrolases"/>
    <property type="match status" value="1"/>
</dbReference>
<comment type="similarity">
    <text evidence="2">Belongs to the major facilitator superfamily. Sugar transporter (TC 2.A.1.1) family.</text>
</comment>
<keyword evidence="5 8" id="KW-1133">Transmembrane helix</keyword>
<dbReference type="InterPro" id="IPR023214">
    <property type="entry name" value="HAD_sf"/>
</dbReference>
<dbReference type="PANTHER" id="PTHR12083:SF9">
    <property type="entry name" value="BIFUNCTIONAL POLYNUCLEOTIDE PHOSPHATASE_KINASE"/>
    <property type="match status" value="1"/>
</dbReference>
<evidence type="ECO:0000256" key="1">
    <source>
        <dbReference type="ARBA" id="ARBA00004141"/>
    </source>
</evidence>
<keyword evidence="11" id="KW-1185">Reference proteome</keyword>
<dbReference type="PRINTS" id="PR00171">
    <property type="entry name" value="SUGRTRNSPORT"/>
</dbReference>
<evidence type="ECO:0000256" key="8">
    <source>
        <dbReference type="SAM" id="Phobius"/>
    </source>
</evidence>
<dbReference type="PROSITE" id="PS50850">
    <property type="entry name" value="MFS"/>
    <property type="match status" value="1"/>
</dbReference>
<feature type="transmembrane region" description="Helical" evidence="8">
    <location>
        <begin position="768"/>
        <end position="790"/>
    </location>
</feature>
<dbReference type="PANTHER" id="PTHR12083">
    <property type="entry name" value="BIFUNCTIONAL POLYNUCLEOTIDE PHOSPHATASE/KINASE"/>
    <property type="match status" value="1"/>
</dbReference>
<feature type="transmembrane region" description="Helical" evidence="8">
    <location>
        <begin position="605"/>
        <end position="627"/>
    </location>
</feature>
<accession>A0A8H4QC74</accession>
<reference evidence="10 11" key="1">
    <citation type="journal article" date="2020" name="G3 (Bethesda)">
        <title>Genetic Underpinnings of Host Manipulation by Ophiocordyceps as Revealed by Comparative Transcriptomics.</title>
        <authorList>
            <person name="Will I."/>
            <person name="Das B."/>
            <person name="Trinh T."/>
            <person name="Brachmann A."/>
            <person name="Ohm R.A."/>
            <person name="de Bekker C."/>
        </authorList>
    </citation>
    <scope>NUCLEOTIDE SEQUENCE [LARGE SCALE GENOMIC DNA]</scope>
    <source>
        <strain evidence="10 11">EC05</strain>
    </source>
</reference>
<feature type="region of interest" description="Disordered" evidence="7">
    <location>
        <begin position="1"/>
        <end position="32"/>
    </location>
</feature>
<dbReference type="EMBL" id="JAACLJ010000001">
    <property type="protein sequence ID" value="KAF4594844.1"/>
    <property type="molecule type" value="Genomic_DNA"/>
</dbReference>
<dbReference type="NCBIfam" id="TIGR00879">
    <property type="entry name" value="SP"/>
    <property type="match status" value="1"/>
</dbReference>
<dbReference type="Gene3D" id="1.20.1250.20">
    <property type="entry name" value="MFS general substrate transporter like domains"/>
    <property type="match status" value="1"/>
</dbReference>
<feature type="transmembrane region" description="Helical" evidence="8">
    <location>
        <begin position="582"/>
        <end position="599"/>
    </location>
</feature>
<evidence type="ECO:0000313" key="10">
    <source>
        <dbReference type="EMBL" id="KAF4594844.1"/>
    </source>
</evidence>
<dbReference type="GO" id="GO:0046403">
    <property type="term" value="F:polynucleotide 3'-phosphatase activity"/>
    <property type="evidence" value="ECO:0007669"/>
    <property type="project" value="TreeGrafter"/>
</dbReference>
<dbReference type="OrthoDB" id="5296287at2759"/>
<evidence type="ECO:0000256" key="3">
    <source>
        <dbReference type="ARBA" id="ARBA00022448"/>
    </source>
</evidence>
<evidence type="ECO:0000256" key="7">
    <source>
        <dbReference type="SAM" id="MobiDB-lite"/>
    </source>
</evidence>
<dbReference type="InterPro" id="IPR027417">
    <property type="entry name" value="P-loop_NTPase"/>
</dbReference>
<organism evidence="10 11">
    <name type="scientific">Ophiocordyceps camponoti-floridani</name>
    <dbReference type="NCBI Taxonomy" id="2030778"/>
    <lineage>
        <taxon>Eukaryota</taxon>
        <taxon>Fungi</taxon>
        <taxon>Dikarya</taxon>
        <taxon>Ascomycota</taxon>
        <taxon>Pezizomycotina</taxon>
        <taxon>Sordariomycetes</taxon>
        <taxon>Hypocreomycetidae</taxon>
        <taxon>Hypocreales</taxon>
        <taxon>Ophiocordycipitaceae</taxon>
        <taxon>Ophiocordyceps</taxon>
    </lineage>
</organism>
<dbReference type="InterPro" id="IPR003663">
    <property type="entry name" value="Sugar/inositol_transpt"/>
</dbReference>
<keyword evidence="3" id="KW-0813">Transport</keyword>
<feature type="region of interest" description="Disordered" evidence="7">
    <location>
        <begin position="1003"/>
        <end position="1041"/>
    </location>
</feature>
<feature type="region of interest" description="Disordered" evidence="7">
    <location>
        <begin position="444"/>
        <end position="474"/>
    </location>
</feature>
<dbReference type="SUPFAM" id="SSF56784">
    <property type="entry name" value="HAD-like"/>
    <property type="match status" value="1"/>
</dbReference>
<keyword evidence="4 8" id="KW-0812">Transmembrane</keyword>
<feature type="transmembrane region" description="Helical" evidence="8">
    <location>
        <begin position="810"/>
        <end position="830"/>
    </location>
</feature>
<dbReference type="GO" id="GO:0022857">
    <property type="term" value="F:transmembrane transporter activity"/>
    <property type="evidence" value="ECO:0007669"/>
    <property type="project" value="InterPro"/>
</dbReference>
<proteinExistence type="inferred from homology"/>
<comment type="subcellular location">
    <subcellularLocation>
        <location evidence="1">Membrane</location>
        <topology evidence="1">Multi-pass membrane protein</topology>
    </subcellularLocation>
</comment>
<evidence type="ECO:0000259" key="9">
    <source>
        <dbReference type="PROSITE" id="PS50850"/>
    </source>
</evidence>
<feature type="compositionally biased region" description="Low complexity" evidence="7">
    <location>
        <begin position="452"/>
        <end position="472"/>
    </location>
</feature>
<evidence type="ECO:0000256" key="4">
    <source>
        <dbReference type="ARBA" id="ARBA00022692"/>
    </source>
</evidence>
<dbReference type="Gene3D" id="3.40.50.1000">
    <property type="entry name" value="HAD superfamily/HAD-like"/>
    <property type="match status" value="1"/>
</dbReference>
<dbReference type="InterPro" id="IPR005829">
    <property type="entry name" value="Sugar_transporter_CS"/>
</dbReference>
<dbReference type="Pfam" id="PF00083">
    <property type="entry name" value="Sugar_tr"/>
    <property type="match status" value="1"/>
</dbReference>
<name>A0A8H4QC74_9HYPO</name>
<comment type="caution">
    <text evidence="10">The sequence shown here is derived from an EMBL/GenBank/DDBJ whole genome shotgun (WGS) entry which is preliminary data.</text>
</comment>
<dbReference type="Proteomes" id="UP000562929">
    <property type="component" value="Unassembled WGS sequence"/>
</dbReference>
<dbReference type="GO" id="GO:0003690">
    <property type="term" value="F:double-stranded DNA binding"/>
    <property type="evidence" value="ECO:0007669"/>
    <property type="project" value="TreeGrafter"/>
</dbReference>
<dbReference type="InterPro" id="IPR036259">
    <property type="entry name" value="MFS_trans_sf"/>
</dbReference>
<dbReference type="SUPFAM" id="SSF103473">
    <property type="entry name" value="MFS general substrate transporter"/>
    <property type="match status" value="1"/>
</dbReference>
<feature type="transmembrane region" description="Helical" evidence="8">
    <location>
        <begin position="552"/>
        <end position="570"/>
    </location>
</feature>
<feature type="transmembrane region" description="Helical" evidence="8">
    <location>
        <begin position="639"/>
        <end position="658"/>
    </location>
</feature>
<feature type="transmembrane region" description="Helical" evidence="8">
    <location>
        <begin position="678"/>
        <end position="696"/>
    </location>
</feature>
<gene>
    <name evidence="10" type="ORF">GQ602_000457</name>
</gene>
<dbReference type="AlphaFoldDB" id="A0A8H4QC74"/>
<dbReference type="GO" id="GO:0046404">
    <property type="term" value="F:ATP-dependent polydeoxyribonucleotide 5'-hydroxyl-kinase activity"/>
    <property type="evidence" value="ECO:0007669"/>
    <property type="project" value="TreeGrafter"/>
</dbReference>
<feature type="transmembrane region" description="Helical" evidence="8">
    <location>
        <begin position="837"/>
        <end position="855"/>
    </location>
</feature>
<dbReference type="InterPro" id="IPR005828">
    <property type="entry name" value="MFS_sugar_transport-like"/>
</dbReference>